<evidence type="ECO:0000256" key="6">
    <source>
        <dbReference type="SAM" id="Phobius"/>
    </source>
</evidence>
<keyword evidence="2" id="KW-1003">Cell membrane</keyword>
<feature type="transmembrane region" description="Helical" evidence="6">
    <location>
        <begin position="135"/>
        <end position="155"/>
    </location>
</feature>
<feature type="transmembrane region" description="Helical" evidence="6">
    <location>
        <begin position="224"/>
        <end position="244"/>
    </location>
</feature>
<feature type="transmembrane region" description="Helical" evidence="6">
    <location>
        <begin position="60"/>
        <end position="87"/>
    </location>
</feature>
<dbReference type="Pfam" id="PF02653">
    <property type="entry name" value="BPD_transp_2"/>
    <property type="match status" value="1"/>
</dbReference>
<organism evidence="7 8">
    <name type="scientific">Spinactinospora alkalitolerans</name>
    <dbReference type="NCBI Taxonomy" id="687207"/>
    <lineage>
        <taxon>Bacteria</taxon>
        <taxon>Bacillati</taxon>
        <taxon>Actinomycetota</taxon>
        <taxon>Actinomycetes</taxon>
        <taxon>Streptosporangiales</taxon>
        <taxon>Nocardiopsidaceae</taxon>
        <taxon>Spinactinospora</taxon>
    </lineage>
</organism>
<dbReference type="AlphaFoldDB" id="A0A852U4R8"/>
<protein>
    <submittedName>
        <fullName evidence="7">Ribose transport system permease protein</fullName>
    </submittedName>
</protein>
<feature type="transmembrane region" description="Helical" evidence="6">
    <location>
        <begin position="251"/>
        <end position="271"/>
    </location>
</feature>
<gene>
    <name evidence="7" type="ORF">HDA32_004060</name>
</gene>
<reference evidence="7 8" key="1">
    <citation type="submission" date="2020-07" db="EMBL/GenBank/DDBJ databases">
        <title>Sequencing the genomes of 1000 actinobacteria strains.</title>
        <authorList>
            <person name="Klenk H.-P."/>
        </authorList>
    </citation>
    <scope>NUCLEOTIDE SEQUENCE [LARGE SCALE GENOMIC DNA]</scope>
    <source>
        <strain evidence="7 8">CXB654</strain>
    </source>
</reference>
<keyword evidence="5 6" id="KW-0472">Membrane</keyword>
<evidence type="ECO:0000256" key="1">
    <source>
        <dbReference type="ARBA" id="ARBA00004651"/>
    </source>
</evidence>
<evidence type="ECO:0000256" key="2">
    <source>
        <dbReference type="ARBA" id="ARBA00022475"/>
    </source>
</evidence>
<feature type="transmembrane region" description="Helical" evidence="6">
    <location>
        <begin position="307"/>
        <end position="325"/>
    </location>
</feature>
<accession>A0A852U4R8</accession>
<dbReference type="GO" id="GO:0022857">
    <property type="term" value="F:transmembrane transporter activity"/>
    <property type="evidence" value="ECO:0007669"/>
    <property type="project" value="InterPro"/>
</dbReference>
<feature type="transmembrane region" description="Helical" evidence="6">
    <location>
        <begin position="201"/>
        <end position="218"/>
    </location>
</feature>
<dbReference type="InterPro" id="IPR001851">
    <property type="entry name" value="ABC_transp_permease"/>
</dbReference>
<evidence type="ECO:0000256" key="5">
    <source>
        <dbReference type="ARBA" id="ARBA00023136"/>
    </source>
</evidence>
<feature type="transmembrane region" description="Helical" evidence="6">
    <location>
        <begin position="277"/>
        <end position="300"/>
    </location>
</feature>
<feature type="transmembrane region" description="Helical" evidence="6">
    <location>
        <begin position="27"/>
        <end position="48"/>
    </location>
</feature>
<evidence type="ECO:0000256" key="4">
    <source>
        <dbReference type="ARBA" id="ARBA00022989"/>
    </source>
</evidence>
<feature type="transmembrane region" description="Helical" evidence="6">
    <location>
        <begin position="167"/>
        <end position="189"/>
    </location>
</feature>
<proteinExistence type="predicted"/>
<dbReference type="GO" id="GO:0005886">
    <property type="term" value="C:plasma membrane"/>
    <property type="evidence" value="ECO:0007669"/>
    <property type="project" value="UniProtKB-SubCell"/>
</dbReference>
<sequence>MTDVRTTSPPAGTAAARSLLGARMPTLATAALLVITVTAAAVMQSNFFTPYGLTSNFATILPIATVAVAQTLIVLTGGIDLSIGTIVTLSSVVTVQLMDGDPARVPLALAAGLLTGAGCGLFNGLIVALLRLQPIVATFATSFVFGGLALLVLPSPGGSVAPVITDGFRQVIALVLPVPALLLLVLWLAWRLLRAHRAGQYLYAVGGGAGAAYASAVPVTQVRILAYTAGGLVAALAGIALLANSGAGDPFIGNELTLGSIAALVIGGTRLRGGAGGAGGAIVGAVILTLIQNLVFFAGVPTDARELVNGAITIVAIALAGLLTARGTATGEGKVT</sequence>
<dbReference type="RefSeq" id="WP_179644685.1">
    <property type="nucleotide sequence ID" value="NZ_BAAAYY010000031.1"/>
</dbReference>
<keyword evidence="8" id="KW-1185">Reference proteome</keyword>
<keyword evidence="3 6" id="KW-0812">Transmembrane</keyword>
<comment type="caution">
    <text evidence="7">The sequence shown here is derived from an EMBL/GenBank/DDBJ whole genome shotgun (WGS) entry which is preliminary data.</text>
</comment>
<feature type="transmembrane region" description="Helical" evidence="6">
    <location>
        <begin position="107"/>
        <end position="128"/>
    </location>
</feature>
<dbReference type="Proteomes" id="UP000589036">
    <property type="component" value="Unassembled WGS sequence"/>
</dbReference>
<evidence type="ECO:0000256" key="3">
    <source>
        <dbReference type="ARBA" id="ARBA00022692"/>
    </source>
</evidence>
<comment type="subcellular location">
    <subcellularLocation>
        <location evidence="1">Cell membrane</location>
        <topology evidence="1">Multi-pass membrane protein</topology>
    </subcellularLocation>
</comment>
<dbReference type="PANTHER" id="PTHR32196">
    <property type="entry name" value="ABC TRANSPORTER PERMEASE PROTEIN YPHD-RELATED-RELATED"/>
    <property type="match status" value="1"/>
</dbReference>
<keyword evidence="4 6" id="KW-1133">Transmembrane helix</keyword>
<dbReference type="PANTHER" id="PTHR32196:SF72">
    <property type="entry name" value="RIBOSE IMPORT PERMEASE PROTEIN RBSC"/>
    <property type="match status" value="1"/>
</dbReference>
<name>A0A852U4R8_9ACTN</name>
<evidence type="ECO:0000313" key="8">
    <source>
        <dbReference type="Proteomes" id="UP000589036"/>
    </source>
</evidence>
<evidence type="ECO:0000313" key="7">
    <source>
        <dbReference type="EMBL" id="NYE48940.1"/>
    </source>
</evidence>
<dbReference type="EMBL" id="JACCCC010000001">
    <property type="protein sequence ID" value="NYE48940.1"/>
    <property type="molecule type" value="Genomic_DNA"/>
</dbReference>